<proteinExistence type="predicted"/>
<sequence length="29" mass="3356">MRIVMPAEVWTICKGLTHVDGNPVRKAWF</sequence>
<evidence type="ECO:0000313" key="1">
    <source>
        <dbReference type="EMBL" id="SUG26600.1"/>
    </source>
</evidence>
<protein>
    <submittedName>
        <fullName evidence="1">Uncharacterized protein</fullName>
    </submittedName>
</protein>
<dbReference type="EMBL" id="UGWQ01000002">
    <property type="protein sequence ID" value="SUG26600.1"/>
    <property type="molecule type" value="Genomic_DNA"/>
</dbReference>
<evidence type="ECO:0000313" key="2">
    <source>
        <dbReference type="Proteomes" id="UP000254332"/>
    </source>
</evidence>
<reference evidence="1 2" key="1">
    <citation type="submission" date="2018-06" db="EMBL/GenBank/DDBJ databases">
        <authorList>
            <consortium name="Pathogen Informatics"/>
            <person name="Doyle S."/>
        </authorList>
    </citation>
    <scope>NUCLEOTIDE SEQUENCE [LARGE SCALE GENOMIC DNA]</scope>
    <source>
        <strain evidence="1 2">NCTC10718</strain>
    </source>
</reference>
<organism evidence="1 2">
    <name type="scientific">Salmonella enterica</name>
    <name type="common">Salmonella choleraesuis</name>
    <dbReference type="NCBI Taxonomy" id="28901"/>
    <lineage>
        <taxon>Bacteria</taxon>
        <taxon>Pseudomonadati</taxon>
        <taxon>Pseudomonadota</taxon>
        <taxon>Gammaproteobacteria</taxon>
        <taxon>Enterobacterales</taxon>
        <taxon>Enterobacteriaceae</taxon>
        <taxon>Salmonella</taxon>
    </lineage>
</organism>
<dbReference type="Proteomes" id="UP000254332">
    <property type="component" value="Unassembled WGS sequence"/>
</dbReference>
<dbReference type="AlphaFoldDB" id="A0A379SEF1"/>
<name>A0A379SEF1_SALER</name>
<gene>
    <name evidence="1" type="ORF">NCTC10718_03871</name>
</gene>
<accession>A0A379SEF1</accession>